<sequence length="140" mass="14857">MATTKKTAPEAAKTETAKVEAVKATEAVDTKAEEVAAAPAKETKAPAKKTTKKAAAKKTTTKKTAKKEEAVEAEAAAPAATTEFFVEYNGVQVSGEEIVRLVKGSYGKDVTDLKIYVKPEDNRAYYVADGEAGSVRVLFI</sequence>
<dbReference type="Proteomes" id="UP000824118">
    <property type="component" value="Unassembled WGS sequence"/>
</dbReference>
<feature type="compositionally biased region" description="Basic and acidic residues" evidence="1">
    <location>
        <begin position="12"/>
        <end position="34"/>
    </location>
</feature>
<protein>
    <submittedName>
        <fullName evidence="2">Uncharacterized protein</fullName>
    </submittedName>
</protein>
<reference evidence="2" key="2">
    <citation type="journal article" date="2021" name="PeerJ">
        <title>Extensive microbial diversity within the chicken gut microbiome revealed by metagenomics and culture.</title>
        <authorList>
            <person name="Gilroy R."/>
            <person name="Ravi A."/>
            <person name="Getino M."/>
            <person name="Pursley I."/>
            <person name="Horton D.L."/>
            <person name="Alikhan N.F."/>
            <person name="Baker D."/>
            <person name="Gharbi K."/>
            <person name="Hall N."/>
            <person name="Watson M."/>
            <person name="Adriaenssens E.M."/>
            <person name="Foster-Nyarko E."/>
            <person name="Jarju S."/>
            <person name="Secka A."/>
            <person name="Antonio M."/>
            <person name="Oren A."/>
            <person name="Chaudhuri R.R."/>
            <person name="La Ragione R."/>
            <person name="Hildebrand F."/>
            <person name="Pallen M.J."/>
        </authorList>
    </citation>
    <scope>NUCLEOTIDE SEQUENCE</scope>
    <source>
        <strain evidence="2">ChiGjej1B1-1684</strain>
    </source>
</reference>
<organism evidence="2 3">
    <name type="scientific">Candidatus Limousia pullorum</name>
    <dbReference type="NCBI Taxonomy" id="2840860"/>
    <lineage>
        <taxon>Bacteria</taxon>
        <taxon>Bacillati</taxon>
        <taxon>Bacillota</taxon>
        <taxon>Clostridia</taxon>
        <taxon>Eubacteriales</taxon>
        <taxon>Oscillospiraceae</taxon>
        <taxon>Oscillospiraceae incertae sedis</taxon>
        <taxon>Candidatus Limousia</taxon>
    </lineage>
</organism>
<dbReference type="EMBL" id="DVNG01000056">
    <property type="protein sequence ID" value="HIU50140.1"/>
    <property type="molecule type" value="Genomic_DNA"/>
</dbReference>
<feature type="compositionally biased region" description="Basic residues" evidence="1">
    <location>
        <begin position="46"/>
        <end position="65"/>
    </location>
</feature>
<reference evidence="2" key="1">
    <citation type="submission" date="2020-10" db="EMBL/GenBank/DDBJ databases">
        <authorList>
            <person name="Gilroy R."/>
        </authorList>
    </citation>
    <scope>NUCLEOTIDE SEQUENCE</scope>
    <source>
        <strain evidence="2">ChiGjej1B1-1684</strain>
    </source>
</reference>
<feature type="compositionally biased region" description="Low complexity" evidence="1">
    <location>
        <begin position="1"/>
        <end position="11"/>
    </location>
</feature>
<name>A0A9D1LXU2_9FIRM</name>
<proteinExistence type="predicted"/>
<feature type="region of interest" description="Disordered" evidence="1">
    <location>
        <begin position="1"/>
        <end position="70"/>
    </location>
</feature>
<evidence type="ECO:0000313" key="3">
    <source>
        <dbReference type="Proteomes" id="UP000824118"/>
    </source>
</evidence>
<gene>
    <name evidence="2" type="ORF">IAD22_03915</name>
</gene>
<accession>A0A9D1LXU2</accession>
<evidence type="ECO:0000313" key="2">
    <source>
        <dbReference type="EMBL" id="HIU50140.1"/>
    </source>
</evidence>
<evidence type="ECO:0000256" key="1">
    <source>
        <dbReference type="SAM" id="MobiDB-lite"/>
    </source>
</evidence>
<dbReference type="InterPro" id="IPR046313">
    <property type="entry name" value="DUF6465"/>
</dbReference>
<comment type="caution">
    <text evidence="2">The sequence shown here is derived from an EMBL/GenBank/DDBJ whole genome shotgun (WGS) entry which is preliminary data.</text>
</comment>
<dbReference type="Pfam" id="PF20069">
    <property type="entry name" value="DUF6465"/>
    <property type="match status" value="1"/>
</dbReference>
<dbReference type="AlphaFoldDB" id="A0A9D1LXU2"/>